<organism evidence="11 12">
    <name type="scientific">Anopheles maculatus</name>
    <dbReference type="NCBI Taxonomy" id="74869"/>
    <lineage>
        <taxon>Eukaryota</taxon>
        <taxon>Metazoa</taxon>
        <taxon>Ecdysozoa</taxon>
        <taxon>Arthropoda</taxon>
        <taxon>Hexapoda</taxon>
        <taxon>Insecta</taxon>
        <taxon>Pterygota</taxon>
        <taxon>Neoptera</taxon>
        <taxon>Endopterygota</taxon>
        <taxon>Diptera</taxon>
        <taxon>Nematocera</taxon>
        <taxon>Culicoidea</taxon>
        <taxon>Culicidae</taxon>
        <taxon>Anophelinae</taxon>
        <taxon>Anopheles</taxon>
        <taxon>Anopheles maculatus group</taxon>
    </lineage>
</organism>
<feature type="signal peptide" evidence="9">
    <location>
        <begin position="1"/>
        <end position="20"/>
    </location>
</feature>
<dbReference type="GO" id="GO:0004252">
    <property type="term" value="F:serine-type endopeptidase activity"/>
    <property type="evidence" value="ECO:0007669"/>
    <property type="project" value="InterPro"/>
</dbReference>
<keyword evidence="5" id="KW-0391">Immunity</keyword>
<dbReference type="SUPFAM" id="SSF50494">
    <property type="entry name" value="Trypsin-like serine proteases"/>
    <property type="match status" value="1"/>
</dbReference>
<dbReference type="PROSITE" id="PS50240">
    <property type="entry name" value="TRYPSIN_DOM"/>
    <property type="match status" value="1"/>
</dbReference>
<evidence type="ECO:0000256" key="6">
    <source>
        <dbReference type="ARBA" id="ARBA00023157"/>
    </source>
</evidence>
<evidence type="ECO:0000256" key="2">
    <source>
        <dbReference type="ARBA" id="ARBA00022525"/>
    </source>
</evidence>
<evidence type="ECO:0000256" key="4">
    <source>
        <dbReference type="ARBA" id="ARBA00022729"/>
    </source>
</evidence>
<dbReference type="GO" id="GO:0006508">
    <property type="term" value="P:proteolysis"/>
    <property type="evidence" value="ECO:0007669"/>
    <property type="project" value="InterPro"/>
</dbReference>
<evidence type="ECO:0000256" key="5">
    <source>
        <dbReference type="ARBA" id="ARBA00022859"/>
    </source>
</evidence>
<name>A0A182SWM1_9DIPT</name>
<keyword evidence="7" id="KW-0325">Glycoprotein</keyword>
<keyword evidence="12" id="KW-1185">Reference proteome</keyword>
<protein>
    <recommendedName>
        <fullName evidence="10">Peptidase S1 domain-containing protein</fullName>
    </recommendedName>
</protein>
<keyword evidence="4 9" id="KW-0732">Signal</keyword>
<reference evidence="11" key="2">
    <citation type="submission" date="2020-05" db="UniProtKB">
        <authorList>
            <consortium name="EnsemblMetazoa"/>
        </authorList>
    </citation>
    <scope>IDENTIFICATION</scope>
    <source>
        <strain evidence="11">maculatus3</strain>
    </source>
</reference>
<comment type="similarity">
    <text evidence="8">Belongs to the peptidase S1 family. CLIP subfamily.</text>
</comment>
<dbReference type="EnsemblMetazoa" id="AMAM014914-RA">
    <property type="protein sequence ID" value="AMAM014914-PA"/>
    <property type="gene ID" value="AMAM014914"/>
</dbReference>
<keyword evidence="2" id="KW-0964">Secreted</keyword>
<dbReference type="InterPro" id="IPR001254">
    <property type="entry name" value="Trypsin_dom"/>
</dbReference>
<evidence type="ECO:0000256" key="9">
    <source>
        <dbReference type="SAM" id="SignalP"/>
    </source>
</evidence>
<dbReference type="PANTHER" id="PTHR24256">
    <property type="entry name" value="TRYPTASE-RELATED"/>
    <property type="match status" value="1"/>
</dbReference>
<proteinExistence type="inferred from homology"/>
<dbReference type="Pfam" id="PF00089">
    <property type="entry name" value="Trypsin"/>
    <property type="match status" value="1"/>
</dbReference>
<keyword evidence="6" id="KW-1015">Disulfide bond</keyword>
<evidence type="ECO:0000256" key="1">
    <source>
        <dbReference type="ARBA" id="ARBA00004613"/>
    </source>
</evidence>
<evidence type="ECO:0000313" key="11">
    <source>
        <dbReference type="EnsemblMetazoa" id="AMAM014914-PA"/>
    </source>
</evidence>
<dbReference type="GO" id="GO:0005576">
    <property type="term" value="C:extracellular region"/>
    <property type="evidence" value="ECO:0007669"/>
    <property type="project" value="UniProtKB-SubCell"/>
</dbReference>
<dbReference type="GO" id="GO:0045087">
    <property type="term" value="P:innate immune response"/>
    <property type="evidence" value="ECO:0007669"/>
    <property type="project" value="UniProtKB-KW"/>
</dbReference>
<dbReference type="Proteomes" id="UP000075901">
    <property type="component" value="Unassembled WGS sequence"/>
</dbReference>
<dbReference type="InterPro" id="IPR051487">
    <property type="entry name" value="Ser/Thr_Proteases_Immune/Dev"/>
</dbReference>
<dbReference type="InterPro" id="IPR009003">
    <property type="entry name" value="Peptidase_S1_PA"/>
</dbReference>
<reference evidence="12" key="1">
    <citation type="submission" date="2013-09" db="EMBL/GenBank/DDBJ databases">
        <title>The Genome Sequence of Anopheles maculatus species B.</title>
        <authorList>
            <consortium name="The Broad Institute Genomics Platform"/>
            <person name="Neafsey D.E."/>
            <person name="Besansky N."/>
            <person name="Howell P."/>
            <person name="Walton C."/>
            <person name="Young S.K."/>
            <person name="Zeng Q."/>
            <person name="Gargeya S."/>
            <person name="Fitzgerald M."/>
            <person name="Haas B."/>
            <person name="Abouelleil A."/>
            <person name="Allen A.W."/>
            <person name="Alvarado L."/>
            <person name="Arachchi H.M."/>
            <person name="Berlin A.M."/>
            <person name="Chapman S.B."/>
            <person name="Gainer-Dewar J."/>
            <person name="Goldberg J."/>
            <person name="Griggs A."/>
            <person name="Gujja S."/>
            <person name="Hansen M."/>
            <person name="Howarth C."/>
            <person name="Imamovic A."/>
            <person name="Ireland A."/>
            <person name="Larimer J."/>
            <person name="McCowan C."/>
            <person name="Murphy C."/>
            <person name="Pearson M."/>
            <person name="Poon T.W."/>
            <person name="Priest M."/>
            <person name="Roberts A."/>
            <person name="Saif S."/>
            <person name="Shea T."/>
            <person name="Sisk P."/>
            <person name="Sykes S."/>
            <person name="Wortman J."/>
            <person name="Nusbaum C."/>
            <person name="Birren B."/>
        </authorList>
    </citation>
    <scope>NUCLEOTIDE SEQUENCE [LARGE SCALE GENOMIC DNA]</scope>
    <source>
        <strain evidence="12">maculatus3</strain>
    </source>
</reference>
<evidence type="ECO:0000256" key="7">
    <source>
        <dbReference type="ARBA" id="ARBA00023180"/>
    </source>
</evidence>
<feature type="domain" description="Peptidase S1" evidence="10">
    <location>
        <begin position="24"/>
        <end position="173"/>
    </location>
</feature>
<accession>A0A182SWM1</accession>
<evidence type="ECO:0000256" key="8">
    <source>
        <dbReference type="ARBA" id="ARBA00024195"/>
    </source>
</evidence>
<evidence type="ECO:0000313" key="12">
    <source>
        <dbReference type="Proteomes" id="UP000075901"/>
    </source>
</evidence>
<comment type="subcellular location">
    <subcellularLocation>
        <location evidence="1">Secreted</location>
    </subcellularLocation>
</comment>
<dbReference type="SMART" id="SM00020">
    <property type="entry name" value="Tryp_SPc"/>
    <property type="match status" value="1"/>
</dbReference>
<keyword evidence="3" id="KW-0399">Innate immunity</keyword>
<dbReference type="InterPro" id="IPR043504">
    <property type="entry name" value="Peptidase_S1_PA_chymotrypsin"/>
</dbReference>
<evidence type="ECO:0000256" key="3">
    <source>
        <dbReference type="ARBA" id="ARBA00022588"/>
    </source>
</evidence>
<dbReference type="Gene3D" id="2.40.10.10">
    <property type="entry name" value="Trypsin-like serine proteases"/>
    <property type="match status" value="1"/>
</dbReference>
<evidence type="ECO:0000259" key="10">
    <source>
        <dbReference type="PROSITE" id="PS50240"/>
    </source>
</evidence>
<dbReference type="AlphaFoldDB" id="A0A182SWM1"/>
<feature type="chain" id="PRO_5008136186" description="Peptidase S1 domain-containing protein" evidence="9">
    <location>
        <begin position="21"/>
        <end position="173"/>
    </location>
</feature>
<sequence>MKLLLAVVSIVSFITIFAKAQTRQVGGKDVSARQYPFVAVIAFTRQLVGNGAIITPKWILTSASAVYHSPDSEYNIGLGTDDFHSKADWHEVLKVLRYPEFVGWDNNIAMVQLRGTIKYSDTVQPINIATTFPETVEVTMLSYGKNEHDTTHLRAATYTLISDNVDCVGLLKE</sequence>
<dbReference type="VEuPathDB" id="VectorBase:AMAM014914"/>